<dbReference type="AlphaFoldDB" id="D5RRF8"/>
<keyword evidence="4" id="KW-0804">Transcription</keyword>
<evidence type="ECO:0000256" key="1">
    <source>
        <dbReference type="ARBA" id="ARBA00009437"/>
    </source>
</evidence>
<dbReference type="PANTHER" id="PTHR30346">
    <property type="entry name" value="TRANSCRIPTIONAL DUAL REGULATOR HCAR-RELATED"/>
    <property type="match status" value="1"/>
</dbReference>
<dbReference type="Gene3D" id="1.10.10.10">
    <property type="entry name" value="Winged helix-like DNA-binding domain superfamily/Winged helix DNA-binding domain"/>
    <property type="match status" value="1"/>
</dbReference>
<dbReference type="PANTHER" id="PTHR30346:SF17">
    <property type="entry name" value="LYSR FAMILY TRANSCRIPTIONAL REGULATOR"/>
    <property type="match status" value="1"/>
</dbReference>
<dbReference type="EMBL" id="ADVL01000700">
    <property type="protein sequence ID" value="EFH10114.1"/>
    <property type="molecule type" value="Genomic_DNA"/>
</dbReference>
<evidence type="ECO:0000256" key="4">
    <source>
        <dbReference type="ARBA" id="ARBA00023163"/>
    </source>
</evidence>
<keyword evidence="3" id="KW-0238">DNA-binding</keyword>
<comment type="similarity">
    <text evidence="1">Belongs to the LysR transcriptional regulatory family.</text>
</comment>
<dbReference type="SUPFAM" id="SSF53850">
    <property type="entry name" value="Periplasmic binding protein-like II"/>
    <property type="match status" value="1"/>
</dbReference>
<dbReference type="InterPro" id="IPR005119">
    <property type="entry name" value="LysR_subst-bd"/>
</dbReference>
<evidence type="ECO:0000259" key="5">
    <source>
        <dbReference type="PROSITE" id="PS50931"/>
    </source>
</evidence>
<evidence type="ECO:0000256" key="2">
    <source>
        <dbReference type="ARBA" id="ARBA00023015"/>
    </source>
</evidence>
<gene>
    <name evidence="6" type="primary">lysR</name>
    <name evidence="6" type="ORF">HMPREF0731_3670</name>
</gene>
<feature type="domain" description="HTH lysR-type" evidence="5">
    <location>
        <begin position="2"/>
        <end position="59"/>
    </location>
</feature>
<dbReference type="PROSITE" id="PS50931">
    <property type="entry name" value="HTH_LYSR"/>
    <property type="match status" value="1"/>
</dbReference>
<dbReference type="Pfam" id="PF00126">
    <property type="entry name" value="HTH_1"/>
    <property type="match status" value="1"/>
</dbReference>
<keyword evidence="7" id="KW-1185">Reference proteome</keyword>
<reference evidence="6 7" key="1">
    <citation type="submission" date="2010-04" db="EMBL/GenBank/DDBJ databases">
        <authorList>
            <person name="Qin X."/>
            <person name="Bachman B."/>
            <person name="Battles P."/>
            <person name="Bell A."/>
            <person name="Bess C."/>
            <person name="Bickham C."/>
            <person name="Chaboub L."/>
            <person name="Chen D."/>
            <person name="Coyle M."/>
            <person name="Deiros D.R."/>
            <person name="Dinh H."/>
            <person name="Forbes L."/>
            <person name="Fowler G."/>
            <person name="Francisco L."/>
            <person name="Fu Q."/>
            <person name="Gubbala S."/>
            <person name="Hale W."/>
            <person name="Han Y."/>
            <person name="Hemphill L."/>
            <person name="Highlander S.K."/>
            <person name="Hirani K."/>
            <person name="Hogues M."/>
            <person name="Jackson L."/>
            <person name="Jakkamsetti A."/>
            <person name="Javaid M."/>
            <person name="Jiang H."/>
            <person name="Korchina V."/>
            <person name="Kovar C."/>
            <person name="Lara F."/>
            <person name="Lee S."/>
            <person name="Mata R."/>
            <person name="Mathew T."/>
            <person name="Moen C."/>
            <person name="Morales K."/>
            <person name="Munidasa M."/>
            <person name="Nazareth L."/>
            <person name="Ngo R."/>
            <person name="Nguyen L."/>
            <person name="Okwuonu G."/>
            <person name="Ongeri F."/>
            <person name="Patil S."/>
            <person name="Petrosino J."/>
            <person name="Pham C."/>
            <person name="Pham P."/>
            <person name="Pu L.-L."/>
            <person name="Puazo M."/>
            <person name="Raj R."/>
            <person name="Reid J."/>
            <person name="Rouhana J."/>
            <person name="Saada N."/>
            <person name="Shang Y."/>
            <person name="Simmons D."/>
            <person name="Thornton R."/>
            <person name="Warren J."/>
            <person name="Weissenberger G."/>
            <person name="Zhang J."/>
            <person name="Zhang L."/>
            <person name="Zhou C."/>
            <person name="Zhu D."/>
            <person name="Muzny D."/>
            <person name="Worley K."/>
            <person name="Gibbs R."/>
        </authorList>
    </citation>
    <scope>NUCLEOTIDE SEQUENCE [LARGE SCALE GENOMIC DNA]</scope>
    <source>
        <strain evidence="6 7">ATCC 49957</strain>
    </source>
</reference>
<dbReference type="HOGENOM" id="CLU_039613_6_4_5"/>
<protein>
    <submittedName>
        <fullName evidence="6">LysR substrate binding domain protein</fullName>
    </submittedName>
</protein>
<dbReference type="GO" id="GO:0003677">
    <property type="term" value="F:DNA binding"/>
    <property type="evidence" value="ECO:0007669"/>
    <property type="project" value="UniProtKB-KW"/>
</dbReference>
<comment type="caution">
    <text evidence="6">The sequence shown here is derived from an EMBL/GenBank/DDBJ whole genome shotgun (WGS) entry which is preliminary data.</text>
</comment>
<keyword evidence="2" id="KW-0805">Transcription regulation</keyword>
<dbReference type="InterPro" id="IPR000847">
    <property type="entry name" value="LysR_HTH_N"/>
</dbReference>
<organism evidence="6 7">
    <name type="scientific">Pseudoroseomonas cervicalis ATCC 49957</name>
    <dbReference type="NCBI Taxonomy" id="525371"/>
    <lineage>
        <taxon>Bacteria</taxon>
        <taxon>Pseudomonadati</taxon>
        <taxon>Pseudomonadota</taxon>
        <taxon>Alphaproteobacteria</taxon>
        <taxon>Acetobacterales</taxon>
        <taxon>Roseomonadaceae</taxon>
        <taxon>Roseomonas</taxon>
    </lineage>
</organism>
<dbReference type="Proteomes" id="UP000005324">
    <property type="component" value="Unassembled WGS sequence"/>
</dbReference>
<dbReference type="Pfam" id="PF03466">
    <property type="entry name" value="LysR_substrate"/>
    <property type="match status" value="1"/>
</dbReference>
<sequence length="313" mass="33385">MMELRHLRAFLAVAETLHFARAAERLGLSAPSLTEQVQALERHLGARLFRRGQRRVALTDAGQLFLPEALAALRQVERAAQIGRQAGRGERGIIGIGFAASAAFAGVLAASIGDWRRAHPEVSLRLQEMETVPQVEAVAEGALDVGFIRPPFAAPPGVTALRLLRERLLIALPALHPLAAGAEVAPAALAGEDFITPDPEKAGFHHFTRQLGQQGGFVPRIAHGGRDLVAVASLVGLGLGVAVVPESLRDCVRLPGMVYRPLAGEPLLAEIAAAYRRNEAAPAARDFIRQLRHVAATMHGVAPQPIETRTTLA</sequence>
<evidence type="ECO:0000313" key="6">
    <source>
        <dbReference type="EMBL" id="EFH10114.1"/>
    </source>
</evidence>
<dbReference type="RefSeq" id="WP_007002700.1">
    <property type="nucleotide sequence ID" value="NZ_GG770777.1"/>
</dbReference>
<evidence type="ECO:0000256" key="3">
    <source>
        <dbReference type="ARBA" id="ARBA00023125"/>
    </source>
</evidence>
<dbReference type="PRINTS" id="PR00039">
    <property type="entry name" value="HTHLYSR"/>
</dbReference>
<dbReference type="InterPro" id="IPR036388">
    <property type="entry name" value="WH-like_DNA-bd_sf"/>
</dbReference>
<dbReference type="GO" id="GO:0003700">
    <property type="term" value="F:DNA-binding transcription factor activity"/>
    <property type="evidence" value="ECO:0007669"/>
    <property type="project" value="InterPro"/>
</dbReference>
<proteinExistence type="inferred from homology"/>
<name>D5RRF8_9PROT</name>
<dbReference type="InterPro" id="IPR036390">
    <property type="entry name" value="WH_DNA-bd_sf"/>
</dbReference>
<dbReference type="Gene3D" id="3.40.190.10">
    <property type="entry name" value="Periplasmic binding protein-like II"/>
    <property type="match status" value="2"/>
</dbReference>
<evidence type="ECO:0000313" key="7">
    <source>
        <dbReference type="Proteomes" id="UP000005324"/>
    </source>
</evidence>
<dbReference type="SUPFAM" id="SSF46785">
    <property type="entry name" value="Winged helix' DNA-binding domain"/>
    <property type="match status" value="1"/>
</dbReference>
<dbReference type="GO" id="GO:0032993">
    <property type="term" value="C:protein-DNA complex"/>
    <property type="evidence" value="ECO:0007669"/>
    <property type="project" value="TreeGrafter"/>
</dbReference>
<accession>D5RRF8</accession>
<dbReference type="CDD" id="cd08414">
    <property type="entry name" value="PBP2_LTTR_aromatics_like"/>
    <property type="match status" value="1"/>
</dbReference>
<dbReference type="FunFam" id="1.10.10.10:FF:000001">
    <property type="entry name" value="LysR family transcriptional regulator"/>
    <property type="match status" value="1"/>
</dbReference>